<keyword evidence="2" id="KW-1185">Reference proteome</keyword>
<name>A0A9D4AWG2_9SAUR</name>
<protein>
    <submittedName>
        <fullName evidence="1">Uncharacterized protein</fullName>
    </submittedName>
</protein>
<organism evidence="1 2">
    <name type="scientific">Mauremys mutica</name>
    <name type="common">yellowpond turtle</name>
    <dbReference type="NCBI Taxonomy" id="74926"/>
    <lineage>
        <taxon>Eukaryota</taxon>
        <taxon>Metazoa</taxon>
        <taxon>Chordata</taxon>
        <taxon>Craniata</taxon>
        <taxon>Vertebrata</taxon>
        <taxon>Euteleostomi</taxon>
        <taxon>Archelosauria</taxon>
        <taxon>Testudinata</taxon>
        <taxon>Testudines</taxon>
        <taxon>Cryptodira</taxon>
        <taxon>Durocryptodira</taxon>
        <taxon>Testudinoidea</taxon>
        <taxon>Geoemydidae</taxon>
        <taxon>Geoemydinae</taxon>
        <taxon>Mauremys</taxon>
    </lineage>
</organism>
<dbReference type="AlphaFoldDB" id="A0A9D4AWG2"/>
<dbReference type="EMBL" id="JAHDVG010000473">
    <property type="protein sequence ID" value="KAH1178917.1"/>
    <property type="molecule type" value="Genomic_DNA"/>
</dbReference>
<comment type="caution">
    <text evidence="1">The sequence shown here is derived from an EMBL/GenBank/DDBJ whole genome shotgun (WGS) entry which is preliminary data.</text>
</comment>
<evidence type="ECO:0000313" key="1">
    <source>
        <dbReference type="EMBL" id="KAH1178917.1"/>
    </source>
</evidence>
<proteinExistence type="predicted"/>
<dbReference type="Proteomes" id="UP000827986">
    <property type="component" value="Unassembled WGS sequence"/>
</dbReference>
<evidence type="ECO:0000313" key="2">
    <source>
        <dbReference type="Proteomes" id="UP000827986"/>
    </source>
</evidence>
<reference evidence="1" key="1">
    <citation type="submission" date="2021-09" db="EMBL/GenBank/DDBJ databases">
        <title>The genome of Mauremys mutica provides insights into the evolution of semi-aquatic lifestyle.</title>
        <authorList>
            <person name="Gong S."/>
            <person name="Gao Y."/>
        </authorList>
    </citation>
    <scope>NUCLEOTIDE SEQUENCE</scope>
    <source>
        <strain evidence="1">MM-2020</strain>
        <tissue evidence="1">Muscle</tissue>
    </source>
</reference>
<gene>
    <name evidence="1" type="ORF">KIL84_000248</name>
</gene>
<accession>A0A9D4AWG2</accession>
<sequence>MSLCSPLVLALIPKCIQGPLQRNKDSPRPAHVPGIRRANQPIVPRRVLVGVQGLTPHCSPAKAAKSALAVIPALIPDWHRLTLSSVRTHHVSTHGSPDLPGWK</sequence>